<evidence type="ECO:0000313" key="1">
    <source>
        <dbReference type="EMBL" id="GAL82857.1"/>
    </source>
</evidence>
<organism evidence="1 2">
    <name type="scientific">Sporocytophaga myxococcoides</name>
    <dbReference type="NCBI Taxonomy" id="153721"/>
    <lineage>
        <taxon>Bacteria</taxon>
        <taxon>Pseudomonadati</taxon>
        <taxon>Bacteroidota</taxon>
        <taxon>Cytophagia</taxon>
        <taxon>Cytophagales</taxon>
        <taxon>Cytophagaceae</taxon>
        <taxon>Sporocytophaga</taxon>
    </lineage>
</organism>
<dbReference type="CDD" id="cd10981">
    <property type="entry name" value="ZnPC_S1P1"/>
    <property type="match status" value="1"/>
</dbReference>
<dbReference type="STRING" id="153721.MYP_83"/>
<comment type="caution">
    <text evidence="1">The sequence shown here is derived from an EMBL/GenBank/DDBJ whole genome shotgun (WGS) entry which is preliminary data.</text>
</comment>
<dbReference type="GO" id="GO:0016788">
    <property type="term" value="F:hydrolase activity, acting on ester bonds"/>
    <property type="evidence" value="ECO:0007669"/>
    <property type="project" value="InterPro"/>
</dbReference>
<name>A0A098L8Q7_9BACT</name>
<dbReference type="SUPFAM" id="SSF48537">
    <property type="entry name" value="Phospholipase C/P1 nuclease"/>
    <property type="match status" value="1"/>
</dbReference>
<sequence>MQIYDYFEKNKNFVNISFILLHQYTAMRFLLIITGFLIPNYLNAWGFYAHKEINRLAIFALPSELMAFYKPHLAYLQNQAVLPDKRRYIVKEEACRHYIDIDIYESYTKDIPEGWEQAKEVFTEDTLLKHGIVPWQIYKMTFQLKNAFQEKDIEKILKVSAELGHYIADSNVPLHTTSNYNGQKTNQHGIHGLWESRIPELFSEKYDFFVGRALYINDLRAEIWNNVWKAHSAVDSVLFYEKQASLEIPEDQKYAFEERGAATVKVYSRRYSSYYDNLLNGMVERQMRNSILMVASVWYTCWKNAGMPDLKNEQNIPELPIRKDKEEIADVSSDCNH</sequence>
<dbReference type="EMBL" id="BBLT01000001">
    <property type="protein sequence ID" value="GAL82857.1"/>
    <property type="molecule type" value="Genomic_DNA"/>
</dbReference>
<dbReference type="Gene3D" id="1.10.575.10">
    <property type="entry name" value="P1 Nuclease"/>
    <property type="match status" value="1"/>
</dbReference>
<evidence type="ECO:0000313" key="2">
    <source>
        <dbReference type="Proteomes" id="UP000030185"/>
    </source>
</evidence>
<dbReference type="InterPro" id="IPR008947">
    <property type="entry name" value="PLipase_C/P1_nuclease_dom_sf"/>
</dbReference>
<accession>A0A098L8Q7</accession>
<protein>
    <recommendedName>
        <fullName evidence="3">S1/P1 Nuclease</fullName>
    </recommendedName>
</protein>
<proteinExistence type="predicted"/>
<dbReference type="AlphaFoldDB" id="A0A098L8Q7"/>
<keyword evidence="2" id="KW-1185">Reference proteome</keyword>
<evidence type="ECO:0008006" key="3">
    <source>
        <dbReference type="Google" id="ProtNLM"/>
    </source>
</evidence>
<dbReference type="eggNOG" id="ENOG502Z9BM">
    <property type="taxonomic scope" value="Bacteria"/>
</dbReference>
<reference evidence="1 2" key="1">
    <citation type="submission" date="2014-09" db="EMBL/GenBank/DDBJ databases">
        <title>Sporocytophaga myxococcoides PG-01 genome sequencing.</title>
        <authorList>
            <person name="Liu L."/>
            <person name="Gao P.J."/>
            <person name="Chen G.J."/>
            <person name="Wang L.S."/>
        </authorList>
    </citation>
    <scope>NUCLEOTIDE SEQUENCE [LARGE SCALE GENOMIC DNA]</scope>
    <source>
        <strain evidence="1 2">PG-01</strain>
    </source>
</reference>
<dbReference type="Proteomes" id="UP000030185">
    <property type="component" value="Unassembled WGS sequence"/>
</dbReference>
<gene>
    <name evidence="1" type="ORF">MYP_83</name>
</gene>